<comment type="caution">
    <text evidence="3">The sequence shown here is derived from an EMBL/GenBank/DDBJ whole genome shotgun (WGS) entry which is preliminary data.</text>
</comment>
<feature type="domain" description="Xylose isomerase-like TIM barrel" evidence="2">
    <location>
        <begin position="24"/>
        <end position="255"/>
    </location>
</feature>
<evidence type="ECO:0000313" key="4">
    <source>
        <dbReference type="Proteomes" id="UP001368654"/>
    </source>
</evidence>
<gene>
    <name evidence="3" type="ORF">WDU96_03105</name>
</gene>
<dbReference type="PANTHER" id="PTHR12110:SF41">
    <property type="entry name" value="INOSOSE DEHYDRATASE"/>
    <property type="match status" value="1"/>
</dbReference>
<dbReference type="Gene3D" id="3.20.20.150">
    <property type="entry name" value="Divalent-metal-dependent TIM barrel enzymes"/>
    <property type="match status" value="1"/>
</dbReference>
<sequence>MITIGVQAMMLKELIAEDGVFTTLQKLRSIGYRSIEVSQIPMTSLTVAELARSIDELDIKVTAVSCLLSAPEGSPFDSLAGDFDKIVADAKSLDAKHVRIGILTYEALSSLEALHDFCATIEGYGARLAEQGLTLSYHNHHVDFMRFGSDYVLDIISERCPSVSLELDVHWVHRGGLDPVRTLAHYADRVSLVHLKDYRIGRVPAEAFDRYRAGEATAVHDTFKDLVQFAEIGEGSLDFPAIIAEAERIGVKHAFVEQDQRYGRTPLEALTTSYENLTSLGFANRF</sequence>
<evidence type="ECO:0000256" key="1">
    <source>
        <dbReference type="ARBA" id="ARBA00023277"/>
    </source>
</evidence>
<evidence type="ECO:0000313" key="3">
    <source>
        <dbReference type="EMBL" id="MEJ1154587.1"/>
    </source>
</evidence>
<dbReference type="InterPro" id="IPR036237">
    <property type="entry name" value="Xyl_isomerase-like_sf"/>
</dbReference>
<dbReference type="InterPro" id="IPR050312">
    <property type="entry name" value="IolE/XylAMocC-like"/>
</dbReference>
<name>A0ABU8LRY7_9MICO</name>
<dbReference type="SUPFAM" id="SSF51658">
    <property type="entry name" value="Xylose isomerase-like"/>
    <property type="match status" value="1"/>
</dbReference>
<dbReference type="GO" id="GO:0016853">
    <property type="term" value="F:isomerase activity"/>
    <property type="evidence" value="ECO:0007669"/>
    <property type="project" value="UniProtKB-KW"/>
</dbReference>
<dbReference type="Proteomes" id="UP001368654">
    <property type="component" value="Unassembled WGS sequence"/>
</dbReference>
<organism evidence="3 4">
    <name type="scientific">Microbacterium marmarense</name>
    <dbReference type="NCBI Taxonomy" id="3122051"/>
    <lineage>
        <taxon>Bacteria</taxon>
        <taxon>Bacillati</taxon>
        <taxon>Actinomycetota</taxon>
        <taxon>Actinomycetes</taxon>
        <taxon>Micrococcales</taxon>
        <taxon>Microbacteriaceae</taxon>
        <taxon>Microbacterium</taxon>
    </lineage>
</organism>
<proteinExistence type="predicted"/>
<evidence type="ECO:0000259" key="2">
    <source>
        <dbReference type="Pfam" id="PF01261"/>
    </source>
</evidence>
<keyword evidence="3" id="KW-0413">Isomerase</keyword>
<dbReference type="Pfam" id="PF01261">
    <property type="entry name" value="AP_endonuc_2"/>
    <property type="match status" value="1"/>
</dbReference>
<dbReference type="InterPro" id="IPR013022">
    <property type="entry name" value="Xyl_isomerase-like_TIM-brl"/>
</dbReference>
<protein>
    <submittedName>
        <fullName evidence="3">Sugar phosphate isomerase/epimerase</fullName>
    </submittedName>
</protein>
<dbReference type="RefSeq" id="WP_337337021.1">
    <property type="nucleotide sequence ID" value="NZ_JBBDGL010000001.1"/>
</dbReference>
<keyword evidence="1" id="KW-0119">Carbohydrate metabolism</keyword>
<dbReference type="EMBL" id="JBBDGL010000001">
    <property type="protein sequence ID" value="MEJ1154587.1"/>
    <property type="molecule type" value="Genomic_DNA"/>
</dbReference>
<reference evidence="3 4" key="1">
    <citation type="submission" date="2024-02" db="EMBL/GenBank/DDBJ databases">
        <authorList>
            <person name="Saticioglu I.B."/>
        </authorList>
    </citation>
    <scope>NUCLEOTIDE SEQUENCE [LARGE SCALE GENOMIC DNA]</scope>
    <source>
        <strain evidence="3 4">Mu-86</strain>
    </source>
</reference>
<dbReference type="PANTHER" id="PTHR12110">
    <property type="entry name" value="HYDROXYPYRUVATE ISOMERASE"/>
    <property type="match status" value="1"/>
</dbReference>
<accession>A0ABU8LRY7</accession>
<keyword evidence="4" id="KW-1185">Reference proteome</keyword>